<evidence type="ECO:0000256" key="14">
    <source>
        <dbReference type="ARBA" id="ARBA00023014"/>
    </source>
</evidence>
<evidence type="ECO:0000256" key="17">
    <source>
        <dbReference type="ARBA" id="ARBA00023268"/>
    </source>
</evidence>
<evidence type="ECO:0000256" key="13">
    <source>
        <dbReference type="ARBA" id="ARBA00023004"/>
    </source>
</evidence>
<proteinExistence type="inferred from homology"/>
<keyword evidence="6" id="KW-0540">Nuclease</keyword>
<keyword evidence="8" id="KW-0547">Nucleotide-binding</keyword>
<evidence type="ECO:0000259" key="21">
    <source>
        <dbReference type="Pfam" id="PF12705"/>
    </source>
</evidence>
<dbReference type="Pfam" id="PF08696">
    <property type="entry name" value="Dna2"/>
    <property type="match status" value="1"/>
</dbReference>
<evidence type="ECO:0000256" key="7">
    <source>
        <dbReference type="ARBA" id="ARBA00022723"/>
    </source>
</evidence>
<evidence type="ECO:0000256" key="1">
    <source>
        <dbReference type="ARBA" id="ARBA00001966"/>
    </source>
</evidence>
<accession>A0A7D5KIZ2</accession>
<feature type="domain" description="DNA2/NAM7 helicase-like C-terminal" evidence="23">
    <location>
        <begin position="822"/>
        <end position="1007"/>
    </location>
</feature>
<evidence type="ECO:0000256" key="3">
    <source>
        <dbReference type="ARBA" id="ARBA00012551"/>
    </source>
</evidence>
<evidence type="ECO:0000259" key="23">
    <source>
        <dbReference type="Pfam" id="PF13087"/>
    </source>
</evidence>
<evidence type="ECO:0000313" key="24">
    <source>
        <dbReference type="EMBL" id="QLG48999.1"/>
    </source>
</evidence>
<evidence type="ECO:0000256" key="12">
    <source>
        <dbReference type="ARBA" id="ARBA00022840"/>
    </source>
</evidence>
<keyword evidence="13" id="KW-0408">Iron</keyword>
<dbReference type="EMBL" id="CP058601">
    <property type="protein sequence ID" value="QLG48999.1"/>
    <property type="molecule type" value="Genomic_DNA"/>
</dbReference>
<keyword evidence="9" id="KW-0227">DNA damage</keyword>
<keyword evidence="5" id="KW-0235">DNA replication</keyword>
<keyword evidence="15" id="KW-0238">DNA-binding</keyword>
<feature type="domain" description="DNA2/NAM7 helicase helicase" evidence="22">
    <location>
        <begin position="630"/>
        <end position="725"/>
    </location>
</feature>
<evidence type="ECO:0000256" key="19">
    <source>
        <dbReference type="SAM" id="MobiDB-lite"/>
    </source>
</evidence>
<evidence type="ECO:0000256" key="18">
    <source>
        <dbReference type="ARBA" id="ARBA00047995"/>
    </source>
</evidence>
<dbReference type="GO" id="GO:0046872">
    <property type="term" value="F:metal ion binding"/>
    <property type="evidence" value="ECO:0007669"/>
    <property type="project" value="UniProtKB-KW"/>
</dbReference>
<comment type="catalytic activity">
    <reaction evidence="18">
        <text>ATP + H2O = ADP + phosphate + H(+)</text>
        <dbReference type="Rhea" id="RHEA:13065"/>
        <dbReference type="ChEBI" id="CHEBI:15377"/>
        <dbReference type="ChEBI" id="CHEBI:15378"/>
        <dbReference type="ChEBI" id="CHEBI:30616"/>
        <dbReference type="ChEBI" id="CHEBI:43474"/>
        <dbReference type="ChEBI" id="CHEBI:456216"/>
        <dbReference type="EC" id="3.6.4.12"/>
    </reaction>
</comment>
<evidence type="ECO:0000256" key="5">
    <source>
        <dbReference type="ARBA" id="ARBA00022705"/>
    </source>
</evidence>
<dbReference type="EC" id="3.6.4.12" evidence="3"/>
<dbReference type="InterPro" id="IPR050534">
    <property type="entry name" value="Coronavir_polyprotein_1ab"/>
</dbReference>
<feature type="domain" description="PD-(D/E)XK endonuclease-like" evidence="21">
    <location>
        <begin position="264"/>
        <end position="443"/>
    </location>
</feature>
<evidence type="ECO:0000259" key="22">
    <source>
        <dbReference type="Pfam" id="PF13086"/>
    </source>
</evidence>
<gene>
    <name evidence="24" type="ORF">HYG82_09120</name>
</gene>
<feature type="region of interest" description="Disordered" evidence="19">
    <location>
        <begin position="289"/>
        <end position="311"/>
    </location>
</feature>
<dbReference type="OrthoDB" id="45637at2157"/>
<sequence length="1025" mass="110794">MYVRGTVAGEVEVRSVSTSYGESDLADVPLRLTDEAQTGTAPPARDDGETAAVAGGRETTTVTLWNKWTESAELLEPGMELLVTNAKQEDYEGEPKFATTGDSYVVVEPSFLVSVTSIRNWVECPRLYYLNKLSGVPLNYPVVKGTLVHEVFGDLLRGRNLEESIEARVEERGLELGLLGETPEAVAEDVRENAKAIEGWLEQGRLTGEERAAAAAEDGAAAAAEDGAAAAAEDGAAAAAEDGAAAAAEDGAAAAAEDGAAAAAEDGAAAAAEDGAAAAAEDGAAAAAEDGAAAAADSSDRAFTPQESSWRSEQLLISETFGIRGRADAVRRGAPVELKTGKNLKKEPRFKDKVQAACYALLLEEHGSDVDTGTLLYTKNSALDRNEETGDLTPAKEFSMGNGLLKYVVRLRNEIAATETAGDIPTGYEADAKCEYCFEQDTCMVVSGRLDQESKAGQIGQSLPDEELEYFDRFYRAIEEERRAVHREYAKLWEQTAEERADDDRALIDLEFVEKQPLEGGRWELRARRTGGATSKLREGDLVLASDGHPVRGDSELAMIERLDDDVVLTADEPVEVTRLDVYPSELTTDRLLVAMHDALLKGAERRKDILFGRADPEFAAIDETVIHNNERQNEAVTKAVGAKDCALIHGPPGTGKTYTIARAIREMIDRGERVLLSAFTNRAVDNALEAVLDQLDDTVDDDRIVRVGSESGVRNDMEPYRLERAGDPEDRVAKIQNAQVVAATTATCGSRVMKEQAFDVALVDEAAQLTEPGTCAAINLAERFVLVGDHEQLPPVVRAEGGTKTVTGDAGDDVSRAHDLTESLFERLVDLYPEAGVMLDRQYRMNQRIQAFPSTEFYDGQLRPATPAVAGRTLDDLEGVSSDALPATLEDPVSFVDVKGDRSQYTDSEEASRIAELIDSYETAGLDRSQIGVIAPFRAQVSEISKHVPDDVTVDTVDRFQGSSQEVIIVSFTATGSLEGPIFEDYRRINVALTRPKRALVLVGDSRALASDPVYERMLEWARR</sequence>
<evidence type="ECO:0000256" key="9">
    <source>
        <dbReference type="ARBA" id="ARBA00022763"/>
    </source>
</evidence>
<dbReference type="Proteomes" id="UP000509241">
    <property type="component" value="Chromosome"/>
</dbReference>
<dbReference type="PANTHER" id="PTHR43788">
    <property type="entry name" value="DNA2/NAM7 HELICASE FAMILY MEMBER"/>
    <property type="match status" value="1"/>
</dbReference>
<keyword evidence="17" id="KW-0511">Multifunctional enzyme</keyword>
<evidence type="ECO:0000256" key="2">
    <source>
        <dbReference type="ARBA" id="ARBA00007913"/>
    </source>
</evidence>
<keyword evidence="25" id="KW-1185">Reference proteome</keyword>
<evidence type="ECO:0000256" key="11">
    <source>
        <dbReference type="ARBA" id="ARBA00022806"/>
    </source>
</evidence>
<dbReference type="GO" id="GO:0006281">
    <property type="term" value="P:DNA repair"/>
    <property type="evidence" value="ECO:0007669"/>
    <property type="project" value="UniProtKB-KW"/>
</dbReference>
<dbReference type="InterPro" id="IPR011604">
    <property type="entry name" value="PDDEXK-like_dom_sf"/>
</dbReference>
<comment type="similarity">
    <text evidence="2">Belongs to the DNA2/NAM7 helicase family.</text>
</comment>
<dbReference type="Pfam" id="PF13086">
    <property type="entry name" value="AAA_11"/>
    <property type="match status" value="2"/>
</dbReference>
<comment type="cofactor">
    <cofactor evidence="1">
        <name>[4Fe-4S] cluster</name>
        <dbReference type="ChEBI" id="CHEBI:49883"/>
    </cofactor>
</comment>
<dbReference type="CDD" id="cd18808">
    <property type="entry name" value="SF1_C_Upf1"/>
    <property type="match status" value="1"/>
</dbReference>
<keyword evidence="11" id="KW-0347">Helicase</keyword>
<evidence type="ECO:0000259" key="20">
    <source>
        <dbReference type="Pfam" id="PF08696"/>
    </source>
</evidence>
<evidence type="ECO:0000256" key="16">
    <source>
        <dbReference type="ARBA" id="ARBA00023204"/>
    </source>
</evidence>
<evidence type="ECO:0000256" key="10">
    <source>
        <dbReference type="ARBA" id="ARBA00022801"/>
    </source>
</evidence>
<keyword evidence="10" id="KW-0378">Hydrolase</keyword>
<evidence type="ECO:0000256" key="4">
    <source>
        <dbReference type="ARBA" id="ARBA00022485"/>
    </source>
</evidence>
<dbReference type="RefSeq" id="WP_179260735.1">
    <property type="nucleotide sequence ID" value="NZ_CP058601.1"/>
</dbReference>
<organism evidence="24 25">
    <name type="scientific">Natrinema halophilum</name>
    <dbReference type="NCBI Taxonomy" id="1699371"/>
    <lineage>
        <taxon>Archaea</taxon>
        <taxon>Methanobacteriati</taxon>
        <taxon>Methanobacteriota</taxon>
        <taxon>Stenosarchaea group</taxon>
        <taxon>Halobacteria</taxon>
        <taxon>Halobacteriales</taxon>
        <taxon>Natrialbaceae</taxon>
        <taxon>Natrinema</taxon>
    </lineage>
</organism>
<evidence type="ECO:0000256" key="15">
    <source>
        <dbReference type="ARBA" id="ARBA00023125"/>
    </source>
</evidence>
<dbReference type="GO" id="GO:0003677">
    <property type="term" value="F:DNA binding"/>
    <property type="evidence" value="ECO:0007669"/>
    <property type="project" value="UniProtKB-KW"/>
</dbReference>
<dbReference type="InterPro" id="IPR027417">
    <property type="entry name" value="P-loop_NTPase"/>
</dbReference>
<dbReference type="GO" id="GO:0043139">
    <property type="term" value="F:5'-3' DNA helicase activity"/>
    <property type="evidence" value="ECO:0007669"/>
    <property type="project" value="TreeGrafter"/>
</dbReference>
<dbReference type="Gene3D" id="3.40.50.300">
    <property type="entry name" value="P-loop containing nucleotide triphosphate hydrolases"/>
    <property type="match status" value="3"/>
</dbReference>
<evidence type="ECO:0000256" key="8">
    <source>
        <dbReference type="ARBA" id="ARBA00022741"/>
    </source>
</evidence>
<protein>
    <recommendedName>
        <fullName evidence="3">DNA helicase</fullName>
        <ecNumber evidence="3">3.6.4.12</ecNumber>
    </recommendedName>
</protein>
<dbReference type="Pfam" id="PF13087">
    <property type="entry name" value="AAA_12"/>
    <property type="match status" value="1"/>
</dbReference>
<dbReference type="InterPro" id="IPR047187">
    <property type="entry name" value="SF1_C_Upf1"/>
</dbReference>
<dbReference type="Gene3D" id="3.90.320.10">
    <property type="match status" value="1"/>
</dbReference>
<dbReference type="GO" id="GO:0016787">
    <property type="term" value="F:hydrolase activity"/>
    <property type="evidence" value="ECO:0007669"/>
    <property type="project" value="UniProtKB-KW"/>
</dbReference>
<keyword evidence="7" id="KW-0479">Metal-binding</keyword>
<feature type="domain" description="DNA2/NAM7 helicase helicase" evidence="22">
    <location>
        <begin position="736"/>
        <end position="799"/>
    </location>
</feature>
<evidence type="ECO:0000256" key="6">
    <source>
        <dbReference type="ARBA" id="ARBA00022722"/>
    </source>
</evidence>
<reference evidence="24 25" key="1">
    <citation type="submission" date="2020-07" db="EMBL/GenBank/DDBJ databases">
        <authorList>
            <person name="Cui H."/>
        </authorList>
    </citation>
    <scope>NUCLEOTIDE SEQUENCE [LARGE SCALE GENOMIC DNA]</scope>
    <source>
        <strain evidence="24 25">YPL8</strain>
    </source>
</reference>
<dbReference type="InterPro" id="IPR014808">
    <property type="entry name" value="DNA_replication_fac_Dna2_N"/>
</dbReference>
<dbReference type="GO" id="GO:0004518">
    <property type="term" value="F:nuclease activity"/>
    <property type="evidence" value="ECO:0007669"/>
    <property type="project" value="UniProtKB-KW"/>
</dbReference>
<dbReference type="Pfam" id="PF12705">
    <property type="entry name" value="PDDEXK_1"/>
    <property type="match status" value="1"/>
</dbReference>
<keyword evidence="14" id="KW-0411">Iron-sulfur</keyword>
<dbReference type="PANTHER" id="PTHR43788:SF8">
    <property type="entry name" value="DNA-BINDING PROTEIN SMUBP-2"/>
    <property type="match status" value="1"/>
</dbReference>
<name>A0A7D5KIZ2_9EURY</name>
<keyword evidence="16" id="KW-0234">DNA repair</keyword>
<evidence type="ECO:0000313" key="25">
    <source>
        <dbReference type="Proteomes" id="UP000509241"/>
    </source>
</evidence>
<keyword evidence="4" id="KW-0004">4Fe-4S</keyword>
<dbReference type="AlphaFoldDB" id="A0A7D5KIZ2"/>
<dbReference type="InterPro" id="IPR041677">
    <property type="entry name" value="DNA2/NAM7_AAA_11"/>
</dbReference>
<dbReference type="GO" id="GO:0051539">
    <property type="term" value="F:4 iron, 4 sulfur cluster binding"/>
    <property type="evidence" value="ECO:0007669"/>
    <property type="project" value="UniProtKB-KW"/>
</dbReference>
<dbReference type="InterPro" id="IPR041679">
    <property type="entry name" value="DNA2/NAM7-like_C"/>
</dbReference>
<dbReference type="GO" id="GO:0006260">
    <property type="term" value="P:DNA replication"/>
    <property type="evidence" value="ECO:0007669"/>
    <property type="project" value="UniProtKB-KW"/>
</dbReference>
<feature type="domain" description="DNA replication factor Dna2 N-terminal" evidence="20">
    <location>
        <begin position="57"/>
        <end position="212"/>
    </location>
</feature>
<dbReference type="GeneID" id="56033449"/>
<keyword evidence="12" id="KW-0067">ATP-binding</keyword>
<dbReference type="KEGG" id="haly:HYG82_09120"/>
<dbReference type="SUPFAM" id="SSF52540">
    <property type="entry name" value="P-loop containing nucleoside triphosphate hydrolases"/>
    <property type="match status" value="1"/>
</dbReference>
<dbReference type="GO" id="GO:0005524">
    <property type="term" value="F:ATP binding"/>
    <property type="evidence" value="ECO:0007669"/>
    <property type="project" value="UniProtKB-KW"/>
</dbReference>
<dbReference type="InterPro" id="IPR038726">
    <property type="entry name" value="PDDEXK_AddAB-type"/>
</dbReference>